<reference evidence="8 9" key="1">
    <citation type="journal article" date="2021" name="BMC Genomics">
        <title>Datura genome reveals duplications of psychoactive alkaloid biosynthetic genes and high mutation rate following tissue culture.</title>
        <authorList>
            <person name="Rajewski A."/>
            <person name="Carter-House D."/>
            <person name="Stajich J."/>
            <person name="Litt A."/>
        </authorList>
    </citation>
    <scope>NUCLEOTIDE SEQUENCE [LARGE SCALE GENOMIC DNA]</scope>
    <source>
        <strain evidence="8">AR-01</strain>
    </source>
</reference>
<dbReference type="PROSITE" id="PS50066">
    <property type="entry name" value="MADS_BOX_2"/>
    <property type="match status" value="1"/>
</dbReference>
<dbReference type="SUPFAM" id="SSF55455">
    <property type="entry name" value="SRF-like"/>
    <property type="match status" value="1"/>
</dbReference>
<keyword evidence="6" id="KW-1133">Transmembrane helix</keyword>
<sequence length="176" mass="20252">MERKSSQIKKRVEIKFIKDKRAEAIRISNMQKALCKKADELSILCGIEIAVIIFSIGSQLFSFGKPDVESVVHQFLEAKQPTASPFYIKKNKKVEKHKAKGKSVEVNFTHHLLEDINLTDLERYEKLTQEIKKFEDHLDKEINLSQYVIGSEDQKFVSEINVTSSSTLPTNWLNLN</sequence>
<comment type="subcellular location">
    <subcellularLocation>
        <location evidence="1">Nucleus</location>
    </subcellularLocation>
</comment>
<evidence type="ECO:0000256" key="4">
    <source>
        <dbReference type="ARBA" id="ARBA00023163"/>
    </source>
</evidence>
<evidence type="ECO:0000256" key="2">
    <source>
        <dbReference type="ARBA" id="ARBA00023015"/>
    </source>
</evidence>
<dbReference type="PANTHER" id="PTHR11945:SF727">
    <property type="entry name" value="AGAMOUS-LIKE MADS-BOX PROTEIN AGL29"/>
    <property type="match status" value="1"/>
</dbReference>
<evidence type="ECO:0000259" key="7">
    <source>
        <dbReference type="PROSITE" id="PS50066"/>
    </source>
</evidence>
<evidence type="ECO:0000256" key="6">
    <source>
        <dbReference type="SAM" id="Phobius"/>
    </source>
</evidence>
<keyword evidence="2" id="KW-0805">Transcription regulation</keyword>
<dbReference type="Pfam" id="PF00319">
    <property type="entry name" value="SRF-TF"/>
    <property type="match status" value="1"/>
</dbReference>
<keyword evidence="6" id="KW-0472">Membrane</keyword>
<dbReference type="InterPro" id="IPR036879">
    <property type="entry name" value="TF_MADSbox_sf"/>
</dbReference>
<name>A0ABS8RFP4_DATST</name>
<feature type="transmembrane region" description="Helical" evidence="6">
    <location>
        <begin position="41"/>
        <end position="61"/>
    </location>
</feature>
<evidence type="ECO:0000256" key="1">
    <source>
        <dbReference type="ARBA" id="ARBA00004123"/>
    </source>
</evidence>
<feature type="domain" description="MADS-box" evidence="7">
    <location>
        <begin position="7"/>
        <end position="67"/>
    </location>
</feature>
<dbReference type="PANTHER" id="PTHR11945">
    <property type="entry name" value="MADS BOX PROTEIN"/>
    <property type="match status" value="1"/>
</dbReference>
<evidence type="ECO:0000256" key="3">
    <source>
        <dbReference type="ARBA" id="ARBA00023125"/>
    </source>
</evidence>
<dbReference type="InterPro" id="IPR002100">
    <property type="entry name" value="TF_MADSbox"/>
</dbReference>
<comment type="caution">
    <text evidence="8">The sequence shown here is derived from an EMBL/GenBank/DDBJ whole genome shotgun (WGS) entry which is preliminary data.</text>
</comment>
<organism evidence="8 9">
    <name type="scientific">Datura stramonium</name>
    <name type="common">Jimsonweed</name>
    <name type="synonym">Common thornapple</name>
    <dbReference type="NCBI Taxonomy" id="4076"/>
    <lineage>
        <taxon>Eukaryota</taxon>
        <taxon>Viridiplantae</taxon>
        <taxon>Streptophyta</taxon>
        <taxon>Embryophyta</taxon>
        <taxon>Tracheophyta</taxon>
        <taxon>Spermatophyta</taxon>
        <taxon>Magnoliopsida</taxon>
        <taxon>eudicotyledons</taxon>
        <taxon>Gunneridae</taxon>
        <taxon>Pentapetalae</taxon>
        <taxon>asterids</taxon>
        <taxon>lamiids</taxon>
        <taxon>Solanales</taxon>
        <taxon>Solanaceae</taxon>
        <taxon>Solanoideae</taxon>
        <taxon>Datureae</taxon>
        <taxon>Datura</taxon>
    </lineage>
</organism>
<evidence type="ECO:0000256" key="5">
    <source>
        <dbReference type="ARBA" id="ARBA00023242"/>
    </source>
</evidence>
<dbReference type="EMBL" id="JACEIK010000001">
    <property type="protein sequence ID" value="MCD7445780.1"/>
    <property type="molecule type" value="Genomic_DNA"/>
</dbReference>
<dbReference type="Gene3D" id="3.40.1810.10">
    <property type="entry name" value="Transcription factor, MADS-box"/>
    <property type="match status" value="1"/>
</dbReference>
<evidence type="ECO:0000313" key="8">
    <source>
        <dbReference type="EMBL" id="MCD7445780.1"/>
    </source>
</evidence>
<keyword evidence="5" id="KW-0539">Nucleus</keyword>
<evidence type="ECO:0000313" key="9">
    <source>
        <dbReference type="Proteomes" id="UP000823775"/>
    </source>
</evidence>
<keyword evidence="9" id="KW-1185">Reference proteome</keyword>
<dbReference type="SMART" id="SM00432">
    <property type="entry name" value="MADS"/>
    <property type="match status" value="1"/>
</dbReference>
<dbReference type="PRINTS" id="PR00404">
    <property type="entry name" value="MADSDOMAIN"/>
</dbReference>
<keyword evidence="4" id="KW-0804">Transcription</keyword>
<keyword evidence="3" id="KW-0238">DNA-binding</keyword>
<protein>
    <recommendedName>
        <fullName evidence="7">MADS-box domain-containing protein</fullName>
    </recommendedName>
</protein>
<keyword evidence="6" id="KW-0812">Transmembrane</keyword>
<dbReference type="Proteomes" id="UP000823775">
    <property type="component" value="Unassembled WGS sequence"/>
</dbReference>
<gene>
    <name evidence="8" type="ORF">HAX54_000018</name>
</gene>
<proteinExistence type="predicted"/>
<accession>A0ABS8RFP4</accession>